<evidence type="ECO:0000313" key="5">
    <source>
        <dbReference type="EMBL" id="MDG0865657.1"/>
    </source>
</evidence>
<dbReference type="RefSeq" id="WP_342823458.1">
    <property type="nucleotide sequence ID" value="NZ_CP046146.1"/>
</dbReference>
<keyword evidence="2" id="KW-0560">Oxidoreductase</keyword>
<sequence length="303" mass="32320">MKLGMVGLGRMGGNMTERLLNDGHEVVAFDPDSTAVASLADKGASSATSPADVVSQLEAPRTVWVMVPAGDITESTVNELVELLDEGDTLIDGGNSNYKESQRRAEHAALSGVDFLDSGTSGGVWGLANGYCLTVGGNRSAYDRNRPIFKTLAPDDSDGNLYVGPSGSGHYVKMIHNGIEYGMMQAYAEGFELLAAKEDFNLDLGAIAENWTRGSVIRSWLLDLTVDELEKDPRLDELSSYVEDSGEGRWTVDASVELAVPAPVITAALQMRFRSRQGDPLGGKMLAAMRNGFGGHAVKKASD</sequence>
<evidence type="ECO:0000313" key="8">
    <source>
        <dbReference type="Proteomes" id="UP001321249"/>
    </source>
</evidence>
<evidence type="ECO:0000256" key="1">
    <source>
        <dbReference type="ARBA" id="ARBA00008419"/>
    </source>
</evidence>
<dbReference type="InterPro" id="IPR013328">
    <property type="entry name" value="6PGD_dom2"/>
</dbReference>
<dbReference type="NCBIfam" id="TIGR00872">
    <property type="entry name" value="gnd_rel"/>
    <property type="match status" value="1"/>
</dbReference>
<dbReference type="PANTHER" id="PTHR11811">
    <property type="entry name" value="6-PHOSPHOGLUCONATE DEHYDROGENASE"/>
    <property type="match status" value="1"/>
</dbReference>
<dbReference type="Pfam" id="PF00393">
    <property type="entry name" value="6PGD"/>
    <property type="match status" value="1"/>
</dbReference>
<dbReference type="InterPro" id="IPR004849">
    <property type="entry name" value="6DGDH_YqeC"/>
</dbReference>
<reference evidence="7 8" key="1">
    <citation type="submission" date="2019-11" db="EMBL/GenBank/DDBJ databases">
        <authorList>
            <person name="Cho J.-C."/>
        </authorList>
    </citation>
    <scope>NUCLEOTIDE SEQUENCE [LARGE SCALE GENOMIC DNA]</scope>
    <source>
        <strain evidence="6 7">JH1073</strain>
        <strain evidence="5 8">JH702</strain>
    </source>
</reference>
<dbReference type="Proteomes" id="UP001321249">
    <property type="component" value="Unassembled WGS sequence"/>
</dbReference>
<dbReference type="InterPro" id="IPR006114">
    <property type="entry name" value="6PGDH_C"/>
</dbReference>
<protein>
    <submittedName>
        <fullName evidence="6">Decarboxylating 6-phosphogluconate dehydrogenase</fullName>
    </submittedName>
</protein>
<evidence type="ECO:0000259" key="4">
    <source>
        <dbReference type="SMART" id="SM01350"/>
    </source>
</evidence>
<dbReference type="InterPro" id="IPR036291">
    <property type="entry name" value="NAD(P)-bd_dom_sf"/>
</dbReference>
<dbReference type="GO" id="GO:0006098">
    <property type="term" value="P:pentose-phosphate shunt"/>
    <property type="evidence" value="ECO:0007669"/>
    <property type="project" value="InterPro"/>
</dbReference>
<reference evidence="7" key="3">
    <citation type="submission" date="2023-06" db="EMBL/GenBank/DDBJ databases">
        <title>Pangenomics reveal diversification of enzyme families and niche specialization in globally abundant SAR202 bacteria.</title>
        <authorList>
            <person name="Saw J.H.W."/>
        </authorList>
    </citation>
    <scope>NUCLEOTIDE SEQUENCE [LARGE SCALE GENOMIC DNA]</scope>
    <source>
        <strain evidence="7">JH1073</strain>
    </source>
</reference>
<dbReference type="InterPro" id="IPR006183">
    <property type="entry name" value="Pgluconate_DH"/>
</dbReference>
<gene>
    <name evidence="6" type="primary">gnd</name>
    <name evidence="5" type="ORF">GKO46_01035</name>
    <name evidence="6" type="ORF">GKO48_08190</name>
</gene>
<dbReference type="GO" id="GO:0050661">
    <property type="term" value="F:NADP binding"/>
    <property type="evidence" value="ECO:0007669"/>
    <property type="project" value="InterPro"/>
</dbReference>
<dbReference type="GO" id="GO:0004616">
    <property type="term" value="F:phosphogluconate dehydrogenase (decarboxylating) activity"/>
    <property type="evidence" value="ECO:0007669"/>
    <property type="project" value="InterPro"/>
</dbReference>
<dbReference type="GO" id="GO:0019521">
    <property type="term" value="P:D-gluconate metabolic process"/>
    <property type="evidence" value="ECO:0007669"/>
    <property type="project" value="UniProtKB-KW"/>
</dbReference>
<evidence type="ECO:0000256" key="2">
    <source>
        <dbReference type="ARBA" id="ARBA00023002"/>
    </source>
</evidence>
<evidence type="ECO:0000313" key="6">
    <source>
        <dbReference type="EMBL" id="WFG39598.1"/>
    </source>
</evidence>
<organism evidence="6 7">
    <name type="scientific">Candidatus Lucifugimonas marina</name>
    <dbReference type="NCBI Taxonomy" id="3038979"/>
    <lineage>
        <taxon>Bacteria</taxon>
        <taxon>Bacillati</taxon>
        <taxon>Chloroflexota</taxon>
        <taxon>Dehalococcoidia</taxon>
        <taxon>SAR202 cluster</taxon>
        <taxon>Candidatus Lucifugimonadales</taxon>
        <taxon>Candidatus Lucifugimonadaceae</taxon>
        <taxon>Candidatus Lucifugimonas</taxon>
    </lineage>
</organism>
<dbReference type="Proteomes" id="UP001219901">
    <property type="component" value="Chromosome"/>
</dbReference>
<dbReference type="InterPro" id="IPR008927">
    <property type="entry name" value="6-PGluconate_DH-like_C_sf"/>
</dbReference>
<accession>A0AAJ5ZE70</accession>
<dbReference type="EMBL" id="CP046147">
    <property type="protein sequence ID" value="WFG39598.1"/>
    <property type="molecule type" value="Genomic_DNA"/>
</dbReference>
<keyword evidence="7" id="KW-1185">Reference proteome</keyword>
<feature type="domain" description="6-phosphogluconate dehydrogenase C-terminal" evidence="4">
    <location>
        <begin position="169"/>
        <end position="303"/>
    </location>
</feature>
<dbReference type="SUPFAM" id="SSF51735">
    <property type="entry name" value="NAD(P)-binding Rossmann-fold domains"/>
    <property type="match status" value="1"/>
</dbReference>
<dbReference type="Pfam" id="PF03446">
    <property type="entry name" value="NAD_binding_2"/>
    <property type="match status" value="1"/>
</dbReference>
<evidence type="ECO:0000313" key="7">
    <source>
        <dbReference type="Proteomes" id="UP001219901"/>
    </source>
</evidence>
<keyword evidence="3" id="KW-0311">Gluconate utilization</keyword>
<dbReference type="AlphaFoldDB" id="A0AAJ5ZE70"/>
<reference evidence="6" key="2">
    <citation type="journal article" date="2023" name="Nat. Commun.">
        <title>Cultivation of marine bacteria of the SAR202 clade.</title>
        <authorList>
            <person name="Lim Y."/>
            <person name="Seo J.H."/>
            <person name="Giovannoni S.J."/>
            <person name="Kang I."/>
            <person name="Cho J.C."/>
        </authorList>
    </citation>
    <scope>NUCLEOTIDE SEQUENCE</scope>
    <source>
        <strain evidence="6">JH1073</strain>
    </source>
</reference>
<dbReference type="PRINTS" id="PR00076">
    <property type="entry name" value="6PGDHDRGNASE"/>
</dbReference>
<dbReference type="EMBL" id="WMBE01000001">
    <property type="protein sequence ID" value="MDG0865657.1"/>
    <property type="molecule type" value="Genomic_DNA"/>
</dbReference>
<dbReference type="Gene3D" id="3.40.50.720">
    <property type="entry name" value="NAD(P)-binding Rossmann-like Domain"/>
    <property type="match status" value="1"/>
</dbReference>
<dbReference type="Gene3D" id="1.10.1040.10">
    <property type="entry name" value="N-(1-d-carboxylethyl)-l-norvaline Dehydrogenase, domain 2"/>
    <property type="match status" value="1"/>
</dbReference>
<evidence type="ECO:0000256" key="3">
    <source>
        <dbReference type="ARBA" id="ARBA00023064"/>
    </source>
</evidence>
<dbReference type="NCBIfam" id="NF007161">
    <property type="entry name" value="PRK09599.1"/>
    <property type="match status" value="1"/>
</dbReference>
<dbReference type="SMART" id="SM01350">
    <property type="entry name" value="6PGD"/>
    <property type="match status" value="1"/>
</dbReference>
<name>A0AAJ5ZE70_9CHLR</name>
<dbReference type="InterPro" id="IPR006115">
    <property type="entry name" value="6PGDH_NADP-bd"/>
</dbReference>
<comment type="similarity">
    <text evidence="1">Belongs to the 6-phosphogluconate dehydrogenase family.</text>
</comment>
<dbReference type="SUPFAM" id="SSF48179">
    <property type="entry name" value="6-phosphogluconate dehydrogenase C-terminal domain-like"/>
    <property type="match status" value="1"/>
</dbReference>
<proteinExistence type="inferred from homology"/>